<feature type="region of interest" description="Disordered" evidence="1">
    <location>
        <begin position="36"/>
        <end position="55"/>
    </location>
</feature>
<feature type="compositionally biased region" description="Basic and acidic residues" evidence="1">
    <location>
        <begin position="41"/>
        <end position="55"/>
    </location>
</feature>
<evidence type="ECO:0000256" key="1">
    <source>
        <dbReference type="SAM" id="MobiDB-lite"/>
    </source>
</evidence>
<dbReference type="AlphaFoldDB" id="A0A0P1BPP4"/>
<organism evidence="2 3">
    <name type="scientific">Ceraceosorus bombacis</name>
    <dbReference type="NCBI Taxonomy" id="401625"/>
    <lineage>
        <taxon>Eukaryota</taxon>
        <taxon>Fungi</taxon>
        <taxon>Dikarya</taxon>
        <taxon>Basidiomycota</taxon>
        <taxon>Ustilaginomycotina</taxon>
        <taxon>Exobasidiomycetes</taxon>
        <taxon>Ceraceosorales</taxon>
        <taxon>Ceraceosoraceae</taxon>
        <taxon>Ceraceosorus</taxon>
    </lineage>
</organism>
<dbReference type="EMBL" id="CCYA01000265">
    <property type="protein sequence ID" value="CEH17748.1"/>
    <property type="molecule type" value="Genomic_DNA"/>
</dbReference>
<dbReference type="Proteomes" id="UP000054845">
    <property type="component" value="Unassembled WGS sequence"/>
</dbReference>
<proteinExistence type="predicted"/>
<accession>A0A0P1BPP4</accession>
<reference evidence="2 3" key="1">
    <citation type="submission" date="2014-09" db="EMBL/GenBank/DDBJ databases">
        <authorList>
            <person name="Magalhaes I.L.F."/>
            <person name="Oliveira U."/>
            <person name="Santos F.R."/>
            <person name="Vidigal T.H.D.A."/>
            <person name="Brescovit A.D."/>
            <person name="Santos A.J."/>
        </authorList>
    </citation>
    <scope>NUCLEOTIDE SEQUENCE [LARGE SCALE GENOMIC DNA]</scope>
</reference>
<evidence type="ECO:0000313" key="3">
    <source>
        <dbReference type="Proteomes" id="UP000054845"/>
    </source>
</evidence>
<evidence type="ECO:0000313" key="2">
    <source>
        <dbReference type="EMBL" id="CEH17748.1"/>
    </source>
</evidence>
<keyword evidence="3" id="KW-1185">Reference proteome</keyword>
<name>A0A0P1BPP4_9BASI</name>
<protein>
    <submittedName>
        <fullName evidence="2">Uncharacterized protein</fullName>
    </submittedName>
</protein>
<sequence length="55" mass="6042">MRVYKARKTSFFKLATWRSELAEFGASPFGVEALAGVGNIDPERDNDKGRGPPAE</sequence>